<keyword evidence="5" id="KW-0175">Coiled coil</keyword>
<dbReference type="SUPFAM" id="SSF47384">
    <property type="entry name" value="Homodimeric domain of signal transducing histidine kinase"/>
    <property type="match status" value="1"/>
</dbReference>
<dbReference type="SUPFAM" id="SSF57184">
    <property type="entry name" value="Growth factor receptor domain"/>
    <property type="match status" value="1"/>
</dbReference>
<feature type="signal peptide" evidence="8">
    <location>
        <begin position="1"/>
        <end position="21"/>
    </location>
</feature>
<reference evidence="14 15" key="1">
    <citation type="submission" date="2014-09" db="EMBL/GenBank/DDBJ databases">
        <authorList>
            <person name="Ellenberger Sabrina"/>
        </authorList>
    </citation>
    <scope>NUCLEOTIDE SEQUENCE [LARGE SCALE GENOMIC DNA]</scope>
    <source>
        <strain evidence="14 15">CBS 412.66</strain>
    </source>
</reference>
<dbReference type="InterPro" id="IPR036097">
    <property type="entry name" value="HisK_dim/P_sf"/>
</dbReference>
<dbReference type="Gene3D" id="2.130.10.10">
    <property type="entry name" value="YVTN repeat-like/Quinoprotein amine dehydrogenase"/>
    <property type="match status" value="1"/>
</dbReference>
<evidence type="ECO:0000256" key="3">
    <source>
        <dbReference type="PROSITE-ProRule" id="PRU00169"/>
    </source>
</evidence>
<dbReference type="Pfam" id="PF00069">
    <property type="entry name" value="Pkinase"/>
    <property type="match status" value="1"/>
</dbReference>
<dbReference type="InterPro" id="IPR000719">
    <property type="entry name" value="Prot_kinase_dom"/>
</dbReference>
<dbReference type="Gene3D" id="3.30.565.10">
    <property type="entry name" value="Histidine kinase-like ATPase, C-terminal domain"/>
    <property type="match status" value="1"/>
</dbReference>
<evidence type="ECO:0000259" key="12">
    <source>
        <dbReference type="PROSITE" id="PS51394"/>
    </source>
</evidence>
<feature type="domain" description="Histidine kinase" evidence="10">
    <location>
        <begin position="1348"/>
        <end position="1604"/>
    </location>
</feature>
<keyword evidence="2 3" id="KW-0597">Phosphoprotein</keyword>
<dbReference type="PANTHER" id="PTHR45339">
    <property type="entry name" value="HYBRID SIGNAL TRANSDUCTION HISTIDINE KINASE J"/>
    <property type="match status" value="1"/>
</dbReference>
<dbReference type="Pfam" id="PF02518">
    <property type="entry name" value="HATPase_c"/>
    <property type="match status" value="1"/>
</dbReference>
<comment type="subcellular location">
    <subcellularLocation>
        <location evidence="1">Cytoplasm</location>
    </subcellularLocation>
</comment>
<dbReference type="SMART" id="SM00388">
    <property type="entry name" value="HisKA"/>
    <property type="match status" value="1"/>
</dbReference>
<dbReference type="InterPro" id="IPR001680">
    <property type="entry name" value="WD40_rpt"/>
</dbReference>
<dbReference type="InterPro" id="IPR036322">
    <property type="entry name" value="WD40_repeat_dom_sf"/>
</dbReference>
<dbReference type="InterPro" id="IPR011009">
    <property type="entry name" value="Kinase-like_dom_sf"/>
</dbReference>
<evidence type="ECO:0000313" key="14">
    <source>
        <dbReference type="EMBL" id="CEP12497.1"/>
    </source>
</evidence>
<dbReference type="CDD" id="cd16922">
    <property type="entry name" value="HATPase_EvgS-ArcB-TorS-like"/>
    <property type="match status" value="1"/>
</dbReference>
<feature type="domain" description="PUL" evidence="13">
    <location>
        <begin position="2502"/>
        <end position="2775"/>
    </location>
</feature>
<dbReference type="Pfam" id="PF00400">
    <property type="entry name" value="WD40"/>
    <property type="match status" value="5"/>
</dbReference>
<feature type="transmembrane region" description="Helical" evidence="7">
    <location>
        <begin position="763"/>
        <end position="787"/>
    </location>
</feature>
<dbReference type="InterPro" id="IPR001789">
    <property type="entry name" value="Sig_transdc_resp-reg_receiver"/>
</dbReference>
<evidence type="ECO:0000259" key="9">
    <source>
        <dbReference type="PROSITE" id="PS50011"/>
    </source>
</evidence>
<dbReference type="SUPFAM" id="SSF56112">
    <property type="entry name" value="Protein kinase-like (PK-like)"/>
    <property type="match status" value="1"/>
</dbReference>
<dbReference type="InterPro" id="IPR005467">
    <property type="entry name" value="His_kinase_dom"/>
</dbReference>
<dbReference type="SUPFAM" id="SSF50978">
    <property type="entry name" value="WD40 repeat-like"/>
    <property type="match status" value="1"/>
</dbReference>
<dbReference type="PROSITE" id="PS51394">
    <property type="entry name" value="PFU"/>
    <property type="match status" value="1"/>
</dbReference>
<dbReference type="EMBL" id="LN728020">
    <property type="protein sequence ID" value="CEP12497.1"/>
    <property type="molecule type" value="Genomic_DNA"/>
</dbReference>
<dbReference type="CDD" id="cd00082">
    <property type="entry name" value="HisKA"/>
    <property type="match status" value="1"/>
</dbReference>
<dbReference type="InterPro" id="IPR013535">
    <property type="entry name" value="PUL_dom"/>
</dbReference>
<dbReference type="PROSITE" id="PS50082">
    <property type="entry name" value="WD_REPEATS_2"/>
    <property type="match status" value="4"/>
</dbReference>
<keyword evidence="7" id="KW-0812">Transmembrane</keyword>
<evidence type="ECO:0000256" key="6">
    <source>
        <dbReference type="SAM" id="MobiDB-lite"/>
    </source>
</evidence>
<feature type="domain" description="Response regulatory" evidence="11">
    <location>
        <begin position="1871"/>
        <end position="1989"/>
    </location>
</feature>
<protein>
    <recommendedName>
        <fullName evidence="16">Guanylate cyclase</fullName>
    </recommendedName>
</protein>
<dbReference type="PROSITE" id="PS50110">
    <property type="entry name" value="RESPONSE_REGULATORY"/>
    <property type="match status" value="1"/>
</dbReference>
<dbReference type="SUPFAM" id="SSF52172">
    <property type="entry name" value="CheY-like"/>
    <property type="match status" value="1"/>
</dbReference>
<feature type="compositionally biased region" description="Basic and acidic residues" evidence="6">
    <location>
        <begin position="1725"/>
        <end position="1735"/>
    </location>
</feature>
<organism evidence="14 15">
    <name type="scientific">Parasitella parasitica</name>
    <dbReference type="NCBI Taxonomy" id="35722"/>
    <lineage>
        <taxon>Eukaryota</taxon>
        <taxon>Fungi</taxon>
        <taxon>Fungi incertae sedis</taxon>
        <taxon>Mucoromycota</taxon>
        <taxon>Mucoromycotina</taxon>
        <taxon>Mucoromycetes</taxon>
        <taxon>Mucorales</taxon>
        <taxon>Mucorineae</taxon>
        <taxon>Mucoraceae</taxon>
        <taxon>Parasitella</taxon>
    </lineage>
</organism>
<feature type="domain" description="PFU" evidence="12">
    <location>
        <begin position="2331"/>
        <end position="2423"/>
    </location>
</feature>
<accession>A0A0B7N544</accession>
<dbReference type="PROSITE" id="PS50011">
    <property type="entry name" value="PROTEIN_KINASE_DOM"/>
    <property type="match status" value="1"/>
</dbReference>
<feature type="compositionally biased region" description="Polar residues" evidence="6">
    <location>
        <begin position="2430"/>
        <end position="2441"/>
    </location>
</feature>
<dbReference type="PROSITE" id="PS51396">
    <property type="entry name" value="PUL"/>
    <property type="match status" value="1"/>
</dbReference>
<dbReference type="SMART" id="SM00448">
    <property type="entry name" value="REC"/>
    <property type="match status" value="1"/>
</dbReference>
<dbReference type="Proteomes" id="UP000054107">
    <property type="component" value="Unassembled WGS sequence"/>
</dbReference>
<evidence type="ECO:0000313" key="15">
    <source>
        <dbReference type="Proteomes" id="UP000054107"/>
    </source>
</evidence>
<keyword evidence="15" id="KW-1185">Reference proteome</keyword>
<evidence type="ECO:0000256" key="8">
    <source>
        <dbReference type="SAM" id="SignalP"/>
    </source>
</evidence>
<feature type="compositionally biased region" description="Polar residues" evidence="6">
    <location>
        <begin position="1835"/>
        <end position="1851"/>
    </location>
</feature>
<dbReference type="InterPro" id="IPR011006">
    <property type="entry name" value="CheY-like_superfamily"/>
</dbReference>
<feature type="region of interest" description="Disordered" evidence="6">
    <location>
        <begin position="1725"/>
        <end position="1763"/>
    </location>
</feature>
<dbReference type="Gene3D" id="1.25.10.10">
    <property type="entry name" value="Leucine-rich Repeat Variant"/>
    <property type="match status" value="1"/>
</dbReference>
<dbReference type="Pfam" id="PF00072">
    <property type="entry name" value="Response_reg"/>
    <property type="match status" value="1"/>
</dbReference>
<keyword evidence="7" id="KW-1133">Transmembrane helix</keyword>
<evidence type="ECO:0000256" key="5">
    <source>
        <dbReference type="SAM" id="Coils"/>
    </source>
</evidence>
<dbReference type="CDD" id="cd00200">
    <property type="entry name" value="WD40"/>
    <property type="match status" value="1"/>
</dbReference>
<feature type="coiled-coil region" evidence="5">
    <location>
        <begin position="1311"/>
        <end position="1338"/>
    </location>
</feature>
<feature type="region of interest" description="Disordered" evidence="6">
    <location>
        <begin position="1816"/>
        <end position="1862"/>
    </location>
</feature>
<dbReference type="SMART" id="SM01411">
    <property type="entry name" value="Ephrin_rec_like"/>
    <property type="match status" value="1"/>
</dbReference>
<feature type="region of interest" description="Disordered" evidence="6">
    <location>
        <begin position="2427"/>
        <end position="2493"/>
    </location>
</feature>
<evidence type="ECO:0000256" key="2">
    <source>
        <dbReference type="ARBA" id="ARBA00022553"/>
    </source>
</evidence>
<gene>
    <name evidence="14" type="primary">PARPA_06465.1 scaffold 22648</name>
</gene>
<dbReference type="InterPro" id="IPR009030">
    <property type="entry name" value="Growth_fac_rcpt_cys_sf"/>
</dbReference>
<dbReference type="Pfam" id="PF08324">
    <property type="entry name" value="PUL"/>
    <property type="match status" value="1"/>
</dbReference>
<dbReference type="CDD" id="cd17546">
    <property type="entry name" value="REC_hyHK_CKI1_RcsC-like"/>
    <property type="match status" value="1"/>
</dbReference>
<dbReference type="Gene3D" id="3.10.20.870">
    <property type="entry name" value="PFU (PLAA family ubiquitin binding), C-terminal domain"/>
    <property type="match status" value="1"/>
</dbReference>
<dbReference type="SMART" id="SM00320">
    <property type="entry name" value="WD40"/>
    <property type="match status" value="7"/>
</dbReference>
<dbReference type="InterPro" id="IPR015155">
    <property type="entry name" value="PFU"/>
</dbReference>
<dbReference type="PRINTS" id="PR00344">
    <property type="entry name" value="BCTRLSENSOR"/>
</dbReference>
<dbReference type="InterPro" id="IPR011989">
    <property type="entry name" value="ARM-like"/>
</dbReference>
<dbReference type="InterPro" id="IPR025997">
    <property type="entry name" value="SBP_2_dom"/>
</dbReference>
<dbReference type="GO" id="GO:0000155">
    <property type="term" value="F:phosphorelay sensor kinase activity"/>
    <property type="evidence" value="ECO:0007669"/>
    <property type="project" value="InterPro"/>
</dbReference>
<evidence type="ECO:0000259" key="10">
    <source>
        <dbReference type="PROSITE" id="PS50109"/>
    </source>
</evidence>
<dbReference type="InterPro" id="IPR015943">
    <property type="entry name" value="WD40/YVTN_repeat-like_dom_sf"/>
</dbReference>
<dbReference type="Pfam" id="PF09070">
    <property type="entry name" value="PFU"/>
    <property type="match status" value="1"/>
</dbReference>
<feature type="repeat" description="WD" evidence="4">
    <location>
        <begin position="2116"/>
        <end position="2146"/>
    </location>
</feature>
<dbReference type="GO" id="GO:0005737">
    <property type="term" value="C:cytoplasm"/>
    <property type="evidence" value="ECO:0007669"/>
    <property type="project" value="UniProtKB-SubCell"/>
</dbReference>
<evidence type="ECO:0000259" key="11">
    <source>
        <dbReference type="PROSITE" id="PS50110"/>
    </source>
</evidence>
<sequence length="2779" mass="306797">MIGRCLVIITFSLLSLNSAQCHIHYYKRKDDLSEFTLASCGITPTMPKKRQRIAFISHESAIATFFHNPEQGSRDAANLVDVDIEWNHYLAKSESKMTQDIYDAVNKVGLNFITTAVSIRIYHLRQGIDGIIASIPNDSVFQAVQYAVAKNTPVIVFNSGLDYAKKLGLTRVLQDNVEAGNMLGKELFNANFSKPLAVQLSSLDDDTSEHRRLGIQQAMGHDPAVLKIYEASNISAVNKPVQLVRNAFLSNPGAYDSIISLGGSSCADIVAASVLSLKRDSSSLNIASAFFDIGGVNVSALFRLEKNTFAVTQLPYYQTALPVFYIYLRLLTGQDVYKNQTIKTGPNLVTNATLSYFMQNEANSLMSINDKSGSVGALVPHTRGDTYNAAMMAGVTNLAQKLNWTVYNPKEEGLLVSADKMKKNIDFFIDKGVDGILLQSSSNQILEYASLAIDKAKNTVGANTITSKGAFNILISVYVCRNLSNVALDMVDLSRSIANKVVADGKIRPVCITERSTQISSPFCHYFYEAYQQLQGNSAMPTADQVVQSVNVSYPGAMENEFMSIIRRLYEDDSYEPDSFVTFSEYIFTIINSRILKGYLNNSTMTVYTAGELFDQNQAYLQGRVKGLWATNMFSVGFMSLLHIVLNKMIDFPSWEGALISIPHIENICDPGTYHSNFTTTAYCQDSDGSVQKSIQCIQCPENMYTDLPDKDQCKACAFGYFSLPGSSSCTSCYDKSNNITSNIINNSCLTFLENQAAKKRQLYMSIFIPIGVVIFLLAAGLLYWYARKRWLIQRTLGSDKDWQLSYNELVKPPIHRLESNDNGNNATRTTSLSRPKGTSTPVMAVNDWNPSNEPGEGDATSPKVKSACYSKEVERTIVPPYNRLRSDTDLHVNGIHPQGARGGGGEKRGGDGRAALGGGQVADRGASGLNASYLSSSSKSSSSASAATGLVGGPLFIHNSHNRKSGTSTAAVVGPHSRGEDKAINEKPDFIHTLGFHRNLPVYIKQIGQKKVRVDSDLRKEIALMKNARHPKLTEFIGLILEPQRTCIVEEYCSKGSLADVLANPDIDLAWIFRFALINDLIRMRFLHRSKFQYHGCLTSDCCMVTGRWELKISNYGLRQLRHSQVVDTVGCSPTTLKRNNSLFLKDSSLTDEYPRVLRSTETLLWLAPESVTTTPLNIYLTYPSKQADVYSAGIIINEILTRERPYADRHLCPEYIFQEVCAIDLRPRMQPPEKDDFTQGMNTIVSDCLQTSPYARPSFASIGTRVEELDPYFCGSDSMIDNMAVLLEKYANNMEILVKKRTSNLQQRTLELEEERARTETLLKDLKSAKEVAEAAAASKQSFLANMSHEIRTPMNAVIGMSRSLMDSLMESDLHPDLYDCAETIESSGNHLMALIDDILDYSKIESGKLRLESSNLDLTYAIESAIKLISNNYLSKGLVLWYTITPELPIHVLGDLVRLRQILLNLLSNAFKFTKEGYVCVSVMPYQNSMIDHPDDSTVVPDISTPLGISPNLGDDNFDPESLVTYLFSVKDTGMGIPLEKTNKLFKSFSQVDASTTRNFGGTGLGLAISKKLCKIMGGDMWVESEEGKGSTFFFKVDLQKQADSLTYSKENYLFELSAACPRPLLIAENETIRLKWVSLLHSFGMCNLTIMGIHETEEHFSKIHANMAHADFSIIIIDVDFSTENKRKNSTDVLETLGSCYKRIKQIPTLCVIDNRLKRPETHRKDQEKAESLSSSCIQHPVGSVDPIPTPNEEKPDPFAMHTASTEAASEDLKMTELETCQHATITKPFRNSRLITILHELLNRKKSPAIKKRQLTNLTRRGSIQHKALSKSTPANSSQPISSNQEGAAPDISMKSESSDNLTNIKTLVVDDNPVNLKVLSRMLKQMGIQSQSASNGREAFEIISKEPFDLVFMDIWMPEMNGLEAAEKIRKELATSETHPYIIALTACVMPGDREKCVQAGMNGYVSKPIRKQELEASIHTFTQTVRAVAAMSNDVIISAARDNTVRSWTRTGPNGFAADKVYSGHSHFVNALALIKPNQDYPEGLIASGGSDKIINVYEPSRPEDPKFTLVGHSENVSALATTPSGHIVSGSWDNKAIVWKNFQQAYVLEGHSGSVLGVLAIKDDLILTASADKSIRLWRNEKLIHVYQGHTDVVRGLALVRDNRFVSCSNDGTLRVWTLEGECIQELHGHTSFVYSVDVLNTGEYVSSGEDRTVRIWKDGQNIQTLQQPCISVWTVSALPNDDIVVGGSDAAVRIFTREAERMAIAEAQKEFDELLASQAIPSNQIGDVEKDKLPGPEALKAAGKKEGQVIMVNMGATVEAHQWSAQEQSWQKIGEVVGGNKSKATFEGREYDYVFDIDVGAGPNLKLPYNVTENPYDAAQKFLLKHGLDQSFLDQVADFIIKNADGVNLGGGYQDPFTGGSRYTPQSSQPTIGQAYMDPFTGSGSYRPSTANSPSAPVTATYSDPFTGGGSYRPGGSAPVTPAVPSPFSQQAKVLPIKSYLTLKQANPDAVVNKIRSLNEEIASDIKLSEEELKFLAASALFLKNPTASGVNAAHGDSGLLTIIKIANKWPQEKRFPALDLIRLFALYAPEDLASAVPERNVPGFLEKVAGLSADYVAFSNETNAMLAYRSLANLFNQETGRQLIWERRNIVADMMSIDITGKFKGKNARLAQSTLAVNFAVLLANKNEGEIELGFTGTLVELLKDEQDDENLYRFVMAFGSLICQSSACREVANIMEAKTEVRRIQSQKAGQDRMQKATAEILQILAMN</sequence>
<feature type="compositionally biased region" description="Polar residues" evidence="6">
    <location>
        <begin position="2451"/>
        <end position="2473"/>
    </location>
</feature>
<dbReference type="InterPro" id="IPR036890">
    <property type="entry name" value="HATPase_C_sf"/>
</dbReference>
<keyword evidence="7" id="KW-0472">Membrane</keyword>
<feature type="repeat" description="WD" evidence="4">
    <location>
        <begin position="2195"/>
        <end position="2226"/>
    </location>
</feature>
<proteinExistence type="predicted"/>
<dbReference type="SUPFAM" id="SSF55874">
    <property type="entry name" value="ATPase domain of HSP90 chaperone/DNA topoisomerase II/histidine kinase"/>
    <property type="match status" value="1"/>
</dbReference>
<dbReference type="InterPro" id="IPR003661">
    <property type="entry name" value="HisK_dim/P_dom"/>
</dbReference>
<evidence type="ECO:0000256" key="4">
    <source>
        <dbReference type="PROSITE-ProRule" id="PRU00221"/>
    </source>
</evidence>
<dbReference type="InterPro" id="IPR028082">
    <property type="entry name" value="Peripla_BP_I"/>
</dbReference>
<evidence type="ECO:0000256" key="7">
    <source>
        <dbReference type="SAM" id="Phobius"/>
    </source>
</evidence>
<dbReference type="InterPro" id="IPR038122">
    <property type="entry name" value="PFU_sf"/>
</dbReference>
<dbReference type="Pfam" id="PF00512">
    <property type="entry name" value="HisKA"/>
    <property type="match status" value="1"/>
</dbReference>
<keyword evidence="8" id="KW-0732">Signal</keyword>
<dbReference type="GO" id="GO:0005524">
    <property type="term" value="F:ATP binding"/>
    <property type="evidence" value="ECO:0007669"/>
    <property type="project" value="InterPro"/>
</dbReference>
<feature type="compositionally biased region" description="Polar residues" evidence="6">
    <location>
        <begin position="821"/>
        <end position="842"/>
    </location>
</feature>
<feature type="transmembrane region" description="Helical" evidence="7">
    <location>
        <begin position="627"/>
        <end position="646"/>
    </location>
</feature>
<feature type="domain" description="Protein kinase" evidence="9">
    <location>
        <begin position="968"/>
        <end position="1275"/>
    </location>
</feature>
<dbReference type="STRING" id="35722.A0A0B7N544"/>
<feature type="modified residue" description="4-aspartylphosphate" evidence="3">
    <location>
        <position position="1920"/>
    </location>
</feature>
<dbReference type="PROSITE" id="PS50294">
    <property type="entry name" value="WD_REPEATS_REGION"/>
    <property type="match status" value="2"/>
</dbReference>
<evidence type="ECO:0008006" key="16">
    <source>
        <dbReference type="Google" id="ProtNLM"/>
    </source>
</evidence>
<dbReference type="Pfam" id="PF13407">
    <property type="entry name" value="Peripla_BP_4"/>
    <property type="match status" value="1"/>
</dbReference>
<dbReference type="PROSITE" id="PS50109">
    <property type="entry name" value="HIS_KIN"/>
    <property type="match status" value="1"/>
</dbReference>
<feature type="chain" id="PRO_5002137790" description="Guanylate cyclase" evidence="8">
    <location>
        <begin position="22"/>
        <end position="2779"/>
    </location>
</feature>
<feature type="region of interest" description="Disordered" evidence="6">
    <location>
        <begin position="889"/>
        <end position="922"/>
    </location>
</feature>
<dbReference type="PANTHER" id="PTHR45339:SF5">
    <property type="entry name" value="HISTIDINE KINASE"/>
    <property type="match status" value="1"/>
</dbReference>
<evidence type="ECO:0000259" key="13">
    <source>
        <dbReference type="PROSITE" id="PS51396"/>
    </source>
</evidence>
<dbReference type="OrthoDB" id="10265988at2759"/>
<feature type="repeat" description="WD" evidence="4">
    <location>
        <begin position="2077"/>
        <end position="2108"/>
    </location>
</feature>
<dbReference type="InterPro" id="IPR004358">
    <property type="entry name" value="Sig_transdc_His_kin-like_C"/>
</dbReference>
<dbReference type="SUPFAM" id="SSF53822">
    <property type="entry name" value="Periplasmic binding protein-like I"/>
    <property type="match status" value="2"/>
</dbReference>
<dbReference type="Gene3D" id="1.10.287.130">
    <property type="match status" value="1"/>
</dbReference>
<keyword evidence="4" id="KW-0853">WD repeat</keyword>
<dbReference type="Gene3D" id="1.10.510.10">
    <property type="entry name" value="Transferase(Phosphotransferase) domain 1"/>
    <property type="match status" value="1"/>
</dbReference>
<dbReference type="SMART" id="SM00387">
    <property type="entry name" value="HATPase_c"/>
    <property type="match status" value="1"/>
</dbReference>
<feature type="region of interest" description="Disordered" evidence="6">
    <location>
        <begin position="959"/>
        <end position="984"/>
    </location>
</feature>
<dbReference type="InterPro" id="IPR003594">
    <property type="entry name" value="HATPase_dom"/>
</dbReference>
<evidence type="ECO:0000256" key="1">
    <source>
        <dbReference type="ARBA" id="ARBA00004496"/>
    </source>
</evidence>
<dbReference type="Gene3D" id="3.40.50.2300">
    <property type="match status" value="4"/>
</dbReference>
<name>A0A0B7N544_9FUNG</name>
<feature type="region of interest" description="Disordered" evidence="6">
    <location>
        <begin position="816"/>
        <end position="865"/>
    </location>
</feature>
<feature type="repeat" description="WD" evidence="4">
    <location>
        <begin position="2155"/>
        <end position="2188"/>
    </location>
</feature>